<name>A0A9P7F2H4_9AGAM</name>
<evidence type="ECO:0000259" key="2">
    <source>
        <dbReference type="Pfam" id="PF23147"/>
    </source>
</evidence>
<dbReference type="EMBL" id="JABBWM010000047">
    <property type="protein sequence ID" value="KAG2102545.1"/>
    <property type="molecule type" value="Genomic_DNA"/>
</dbReference>
<dbReference type="RefSeq" id="XP_041290223.1">
    <property type="nucleotide sequence ID" value="XM_041441841.1"/>
</dbReference>
<dbReference type="OrthoDB" id="3244197at2759"/>
<organism evidence="3 4">
    <name type="scientific">Suillus discolor</name>
    <dbReference type="NCBI Taxonomy" id="1912936"/>
    <lineage>
        <taxon>Eukaryota</taxon>
        <taxon>Fungi</taxon>
        <taxon>Dikarya</taxon>
        <taxon>Basidiomycota</taxon>
        <taxon>Agaricomycotina</taxon>
        <taxon>Agaricomycetes</taxon>
        <taxon>Agaricomycetidae</taxon>
        <taxon>Boletales</taxon>
        <taxon>Suillineae</taxon>
        <taxon>Suillaceae</taxon>
        <taxon>Suillus</taxon>
    </lineage>
</organism>
<dbReference type="GeneID" id="64704100"/>
<reference evidence="3" key="1">
    <citation type="journal article" date="2020" name="New Phytol.">
        <title>Comparative genomics reveals dynamic genome evolution in host specialist ectomycorrhizal fungi.</title>
        <authorList>
            <person name="Lofgren L.A."/>
            <person name="Nguyen N.H."/>
            <person name="Vilgalys R."/>
            <person name="Ruytinx J."/>
            <person name="Liao H.L."/>
            <person name="Branco S."/>
            <person name="Kuo A."/>
            <person name="LaButti K."/>
            <person name="Lipzen A."/>
            <person name="Andreopoulos W."/>
            <person name="Pangilinan J."/>
            <person name="Riley R."/>
            <person name="Hundley H."/>
            <person name="Na H."/>
            <person name="Barry K."/>
            <person name="Grigoriev I.V."/>
            <person name="Stajich J.E."/>
            <person name="Kennedy P.G."/>
        </authorList>
    </citation>
    <scope>NUCLEOTIDE SEQUENCE</scope>
    <source>
        <strain evidence="3">FC423</strain>
    </source>
</reference>
<keyword evidence="4" id="KW-1185">Reference proteome</keyword>
<sequence length="83" mass="9434">MTLLNGHDSGASTEKSFHRVRNLPGYTTPIFNGKDEQRAKVKVDVTAKVLQSGFIPRELVKNEVDWFYSQLGIDDTYFQNESP</sequence>
<evidence type="ECO:0000313" key="3">
    <source>
        <dbReference type="EMBL" id="KAG2102545.1"/>
    </source>
</evidence>
<dbReference type="Pfam" id="PF23147">
    <property type="entry name" value="GDH2_N"/>
    <property type="match status" value="1"/>
</dbReference>
<comment type="caution">
    <text evidence="3">The sequence shown here is derived from an EMBL/GenBank/DDBJ whole genome shotgun (WGS) entry which is preliminary data.</text>
</comment>
<dbReference type="Proteomes" id="UP000823399">
    <property type="component" value="Unassembled WGS sequence"/>
</dbReference>
<proteinExistence type="predicted"/>
<accession>A0A9P7F2H4</accession>
<protein>
    <recommendedName>
        <fullName evidence="2">NAD-dependent glutamate dehydrogenase N-terminal domain-containing protein</fullName>
    </recommendedName>
</protein>
<gene>
    <name evidence="3" type="ORF">F5147DRAFT_776291</name>
</gene>
<feature type="region of interest" description="Disordered" evidence="1">
    <location>
        <begin position="1"/>
        <end position="20"/>
    </location>
</feature>
<evidence type="ECO:0000313" key="4">
    <source>
        <dbReference type="Proteomes" id="UP000823399"/>
    </source>
</evidence>
<dbReference type="InterPro" id="IPR055480">
    <property type="entry name" value="NAD-GDH_N"/>
</dbReference>
<feature type="domain" description="NAD-dependent glutamate dehydrogenase N-terminal" evidence="2">
    <location>
        <begin position="31"/>
        <end position="83"/>
    </location>
</feature>
<evidence type="ECO:0000256" key="1">
    <source>
        <dbReference type="SAM" id="MobiDB-lite"/>
    </source>
</evidence>
<dbReference type="AlphaFoldDB" id="A0A9P7F2H4"/>